<evidence type="ECO:0000313" key="8">
    <source>
        <dbReference type="EMBL" id="KPI36982.1"/>
    </source>
</evidence>
<evidence type="ECO:0000259" key="7">
    <source>
        <dbReference type="PROSITE" id="PS50011"/>
    </source>
</evidence>
<feature type="compositionally biased region" description="Low complexity" evidence="5">
    <location>
        <begin position="627"/>
        <end position="642"/>
    </location>
</feature>
<feature type="region of interest" description="Disordered" evidence="5">
    <location>
        <begin position="589"/>
        <end position="674"/>
    </location>
</feature>
<evidence type="ECO:0000256" key="4">
    <source>
        <dbReference type="PROSITE-ProRule" id="PRU10141"/>
    </source>
</evidence>
<feature type="compositionally biased region" description="Low complexity" evidence="5">
    <location>
        <begin position="698"/>
        <end position="712"/>
    </location>
</feature>
<dbReference type="Pfam" id="PF00069">
    <property type="entry name" value="Pkinase"/>
    <property type="match status" value="1"/>
</dbReference>
<dbReference type="GeneID" id="28738134"/>
<dbReference type="SMART" id="SM00220">
    <property type="entry name" value="S_TKc"/>
    <property type="match status" value="1"/>
</dbReference>
<dbReference type="PROSITE" id="PS00107">
    <property type="entry name" value="PROTEIN_KINASE_ATP"/>
    <property type="match status" value="1"/>
</dbReference>
<evidence type="ECO:0000259" key="6">
    <source>
        <dbReference type="PROSITE" id="PS50006"/>
    </source>
</evidence>
<dbReference type="SUPFAM" id="SSF56112">
    <property type="entry name" value="Protein kinase-like (PK-like)"/>
    <property type="match status" value="1"/>
</dbReference>
<protein>
    <submittedName>
        <fullName evidence="8">Meiosis-specific serine/threonine-protein kinase mek1</fullName>
    </submittedName>
</protein>
<dbReference type="RefSeq" id="XP_017996945.1">
    <property type="nucleotide sequence ID" value="XM_018146254.1"/>
</dbReference>
<sequence>MPPSKFIHPAAMLPPPAVNRSKTKRSIAPPSSSPASSSQPRSVGMLQQLNREGVVVAVRHIVPGKELLVGRDRQRCQLYIDDPHVSARHLRIYTITYDSDDPTEIGTLVYAEDLSRNGTFWHGSLIGKGRGGFLLSEDDILKLSAEVSFRFKMPYPREQKSYFDEVLDEEMEKFKQSYTVTDRLLGSGSFGKVFMAVEQKSRVQLACKIVDLRPLQRRMRFGKPEEPLPAEDVNLKTQVRKVKVWSERQKPENQLDPKLRTYYREFEILSSIRHPNIIGLEKVFVTDNTIFIFQDLITGGDLFSYVESKNGRLTEVEAAVITRQITLAVAFLHGNNIVHRDLKPDNILMTELSTGCRVVLTDFGAARKISSPLSRMVSIAGTVEYAAPEAEQDLQGSSPGYTKAVDMWSLGCITAILLTGASAFADPATRIFSETLARQANLDALHTSREWLAVRERPKDFVDKLLLLEEHKRMTAQQALKHEWFSNDFHRADFEELYKRTIKHWVARPTRTDLIKFMGAGRLRRIAESEGVFEGKRAGTFSGAAKAGKAIEAHMQPFPRQMHSALWPPKRPHPGYISPTTKAIIQESWPSPHSLDARSDEDPQPKSKRRRTSSPSVEVSPTKTMQKTPGLKSKLLPKSPVLPCTPRRIGKTLSNTSMPLRPAAAETQRNVRRADTTAPWMAASVAKNVSIPQTSAASDLESPSKSGSESRSAPGLKRMSSFRDVSLELESPSKPPNSSLKRRPLSTL</sequence>
<dbReference type="CDD" id="cd22670">
    <property type="entry name" value="FHA_MEK1-like"/>
    <property type="match status" value="1"/>
</dbReference>
<evidence type="ECO:0000256" key="2">
    <source>
        <dbReference type="ARBA" id="ARBA00022741"/>
    </source>
</evidence>
<accession>A0A0N1H4J3</accession>
<feature type="compositionally biased region" description="Polar residues" evidence="5">
    <location>
        <begin position="617"/>
        <end position="626"/>
    </location>
</feature>
<name>A0A0N1H4J3_9EURO</name>
<keyword evidence="3 4" id="KW-0067">ATP-binding</keyword>
<dbReference type="PANTHER" id="PTHR24347">
    <property type="entry name" value="SERINE/THREONINE-PROTEIN KINASE"/>
    <property type="match status" value="1"/>
</dbReference>
<feature type="compositionally biased region" description="Low complexity" evidence="5">
    <location>
        <begin position="26"/>
        <end position="42"/>
    </location>
</feature>
<dbReference type="Proteomes" id="UP000038010">
    <property type="component" value="Unassembled WGS sequence"/>
</dbReference>
<dbReference type="InterPro" id="IPR017441">
    <property type="entry name" value="Protein_kinase_ATP_BS"/>
</dbReference>
<dbReference type="InterPro" id="IPR011009">
    <property type="entry name" value="Kinase-like_dom_sf"/>
</dbReference>
<feature type="binding site" evidence="4">
    <location>
        <position position="208"/>
    </location>
    <ligand>
        <name>ATP</name>
        <dbReference type="ChEBI" id="CHEBI:30616"/>
    </ligand>
</feature>
<dbReference type="VEuPathDB" id="FungiDB:AB675_5998"/>
<organism evidence="8 9">
    <name type="scientific">Cyphellophora attinorum</name>
    <dbReference type="NCBI Taxonomy" id="1664694"/>
    <lineage>
        <taxon>Eukaryota</taxon>
        <taxon>Fungi</taxon>
        <taxon>Dikarya</taxon>
        <taxon>Ascomycota</taxon>
        <taxon>Pezizomycotina</taxon>
        <taxon>Eurotiomycetes</taxon>
        <taxon>Chaetothyriomycetidae</taxon>
        <taxon>Chaetothyriales</taxon>
        <taxon>Cyphellophoraceae</taxon>
        <taxon>Cyphellophora</taxon>
    </lineage>
</organism>
<evidence type="ECO:0000256" key="5">
    <source>
        <dbReference type="SAM" id="MobiDB-lite"/>
    </source>
</evidence>
<dbReference type="SMART" id="SM00240">
    <property type="entry name" value="FHA"/>
    <property type="match status" value="1"/>
</dbReference>
<dbReference type="GO" id="GO:0005524">
    <property type="term" value="F:ATP binding"/>
    <property type="evidence" value="ECO:0007669"/>
    <property type="project" value="UniProtKB-UniRule"/>
</dbReference>
<dbReference type="EMBL" id="LFJN01000027">
    <property type="protein sequence ID" value="KPI36982.1"/>
    <property type="molecule type" value="Genomic_DNA"/>
</dbReference>
<gene>
    <name evidence="8" type="ORF">AB675_5998</name>
</gene>
<dbReference type="Gene3D" id="2.60.200.20">
    <property type="match status" value="1"/>
</dbReference>
<keyword evidence="8" id="KW-0808">Transferase</keyword>
<dbReference type="Gene3D" id="3.30.200.20">
    <property type="entry name" value="Phosphorylase Kinase, domain 1"/>
    <property type="match status" value="1"/>
</dbReference>
<dbReference type="PROSITE" id="PS00108">
    <property type="entry name" value="PROTEIN_KINASE_ST"/>
    <property type="match status" value="1"/>
</dbReference>
<feature type="region of interest" description="Disordered" evidence="5">
    <location>
        <begin position="1"/>
        <end position="43"/>
    </location>
</feature>
<evidence type="ECO:0000256" key="3">
    <source>
        <dbReference type="ARBA" id="ARBA00022840"/>
    </source>
</evidence>
<dbReference type="InterPro" id="IPR000719">
    <property type="entry name" value="Prot_kinase_dom"/>
</dbReference>
<dbReference type="InterPro" id="IPR008271">
    <property type="entry name" value="Ser/Thr_kinase_AS"/>
</dbReference>
<evidence type="ECO:0000313" key="9">
    <source>
        <dbReference type="Proteomes" id="UP000038010"/>
    </source>
</evidence>
<feature type="domain" description="Protein kinase" evidence="7">
    <location>
        <begin position="179"/>
        <end position="485"/>
    </location>
</feature>
<dbReference type="PROSITE" id="PS50011">
    <property type="entry name" value="PROTEIN_KINASE_DOM"/>
    <property type="match status" value="1"/>
</dbReference>
<dbReference type="AlphaFoldDB" id="A0A0N1H4J3"/>
<keyword evidence="8" id="KW-0418">Kinase</keyword>
<dbReference type="PROSITE" id="PS50006">
    <property type="entry name" value="FHA_DOMAIN"/>
    <property type="match status" value="1"/>
</dbReference>
<keyword evidence="2 4" id="KW-0547">Nucleotide-binding</keyword>
<feature type="compositionally biased region" description="Basic and acidic residues" evidence="5">
    <location>
        <begin position="595"/>
        <end position="605"/>
    </location>
</feature>
<dbReference type="OrthoDB" id="74764at2759"/>
<proteinExistence type="inferred from homology"/>
<comment type="caution">
    <text evidence="8">The sequence shown here is derived from an EMBL/GenBank/DDBJ whole genome shotgun (WGS) entry which is preliminary data.</text>
</comment>
<evidence type="ECO:0000256" key="1">
    <source>
        <dbReference type="ARBA" id="ARBA00005575"/>
    </source>
</evidence>
<keyword evidence="9" id="KW-1185">Reference proteome</keyword>
<dbReference type="InterPro" id="IPR000253">
    <property type="entry name" value="FHA_dom"/>
</dbReference>
<dbReference type="SUPFAM" id="SSF49879">
    <property type="entry name" value="SMAD/FHA domain"/>
    <property type="match status" value="1"/>
</dbReference>
<dbReference type="Pfam" id="PF00498">
    <property type="entry name" value="FHA"/>
    <property type="match status" value="1"/>
</dbReference>
<dbReference type="GO" id="GO:0004672">
    <property type="term" value="F:protein kinase activity"/>
    <property type="evidence" value="ECO:0007669"/>
    <property type="project" value="InterPro"/>
</dbReference>
<reference evidence="8 9" key="1">
    <citation type="submission" date="2015-06" db="EMBL/GenBank/DDBJ databases">
        <title>Draft genome of the ant-associated black yeast Phialophora attae CBS 131958.</title>
        <authorList>
            <person name="Moreno L.F."/>
            <person name="Stielow B.J."/>
            <person name="de Hoog S."/>
            <person name="Vicente V.A."/>
            <person name="Weiss V.A."/>
            <person name="de Vries M."/>
            <person name="Cruz L.M."/>
            <person name="Souza E.M."/>
        </authorList>
    </citation>
    <scope>NUCLEOTIDE SEQUENCE [LARGE SCALE GENOMIC DNA]</scope>
    <source>
        <strain evidence="8 9">CBS 131958</strain>
    </source>
</reference>
<dbReference type="InterPro" id="IPR008984">
    <property type="entry name" value="SMAD_FHA_dom_sf"/>
</dbReference>
<feature type="domain" description="FHA" evidence="6">
    <location>
        <begin position="67"/>
        <end position="126"/>
    </location>
</feature>
<feature type="region of interest" description="Disordered" evidence="5">
    <location>
        <begin position="689"/>
        <end position="748"/>
    </location>
</feature>
<dbReference type="STRING" id="1664694.A0A0N1H4J3"/>
<comment type="similarity">
    <text evidence="1">Belongs to the protein kinase superfamily. CAMK Ser/Thr protein kinase family. CHEK2 subfamily.</text>
</comment>
<dbReference type="Gene3D" id="1.10.510.10">
    <property type="entry name" value="Transferase(Phosphotransferase) domain 1"/>
    <property type="match status" value="1"/>
</dbReference>